<evidence type="ECO:0000256" key="1">
    <source>
        <dbReference type="SAM" id="MobiDB-lite"/>
    </source>
</evidence>
<feature type="compositionally biased region" description="Polar residues" evidence="1">
    <location>
        <begin position="310"/>
        <end position="321"/>
    </location>
</feature>
<protein>
    <submittedName>
        <fullName evidence="2">Uncharacterized protein</fullName>
    </submittedName>
</protein>
<evidence type="ECO:0000313" key="3">
    <source>
        <dbReference type="Proteomes" id="UP000522081"/>
    </source>
</evidence>
<dbReference type="Proteomes" id="UP000522081">
    <property type="component" value="Unassembled WGS sequence"/>
</dbReference>
<proteinExistence type="predicted"/>
<dbReference type="EMBL" id="JACBZF010000014">
    <property type="protein sequence ID" value="NYH97135.1"/>
    <property type="molecule type" value="Genomic_DNA"/>
</dbReference>
<dbReference type="PROSITE" id="PS51257">
    <property type="entry name" value="PROKAR_LIPOPROTEIN"/>
    <property type="match status" value="1"/>
</dbReference>
<dbReference type="RefSeq" id="WP_179408901.1">
    <property type="nucleotide sequence ID" value="NZ_BMGF01000016.1"/>
</dbReference>
<evidence type="ECO:0000313" key="2">
    <source>
        <dbReference type="EMBL" id="NYH97135.1"/>
    </source>
</evidence>
<gene>
    <name evidence="2" type="ORF">FHS75_003496</name>
</gene>
<name>A0A7Y9XZ97_9SPHN</name>
<sequence>MTRAGLAFSIPVALMLAGCSNSGPSVSGSASESAGSTSSLSNLWERVRSLGFESGKTHEMPALGLMADAFMADMRARELNDYDITGAVFGRDADGSIAALPDQLAASLAPTRASLAALDQAELRKRTPLDAAHMVYAAPVLLALFSRKGWEVHAIDDREVDPRFDTPFFNRNRPPPRYDEELHLRYMEALAISAIYTNAVFAAIDERLGTNRLADPDEARARVLAAFQAMPVGTLKTMLDDAADQVVGGHFTTDLTGSGNIHFYHSGAGDFVADARGLTWTRAGGVWFGDTRINGQSVNLRLASTASLTQREAQSGTQGTDANARVEGSGGVSVGR</sequence>
<comment type="caution">
    <text evidence="2">The sequence shown here is derived from an EMBL/GenBank/DDBJ whole genome shotgun (WGS) entry which is preliminary data.</text>
</comment>
<dbReference type="AlphaFoldDB" id="A0A7Y9XZ97"/>
<reference evidence="2 3" key="1">
    <citation type="submission" date="2020-07" db="EMBL/GenBank/DDBJ databases">
        <title>Genomic Encyclopedia of Type Strains, Phase IV (KMG-IV): sequencing the most valuable type-strain genomes for metagenomic binning, comparative biology and taxonomic classification.</title>
        <authorList>
            <person name="Goeker M."/>
        </authorList>
    </citation>
    <scope>NUCLEOTIDE SEQUENCE [LARGE SCALE GENOMIC DNA]</scope>
    <source>
        <strain evidence="2 3">DSM 29043</strain>
    </source>
</reference>
<feature type="region of interest" description="Disordered" evidence="1">
    <location>
        <begin position="310"/>
        <end position="336"/>
    </location>
</feature>
<organism evidence="2 3">
    <name type="scientific">Novosphingobium marinum</name>
    <dbReference type="NCBI Taxonomy" id="1514948"/>
    <lineage>
        <taxon>Bacteria</taxon>
        <taxon>Pseudomonadati</taxon>
        <taxon>Pseudomonadota</taxon>
        <taxon>Alphaproteobacteria</taxon>
        <taxon>Sphingomonadales</taxon>
        <taxon>Sphingomonadaceae</taxon>
        <taxon>Novosphingobium</taxon>
    </lineage>
</organism>
<keyword evidence="3" id="KW-1185">Reference proteome</keyword>
<accession>A0A7Y9XZ97</accession>